<sequence precursor="true">MDRREFFTYSLVVLAGDASAQQAAAPRPADFDRIAPPNAPMASSELHMREVRLDADVLVAGGGLAGVCAAISAARHGARVVLVQDRSRLGGNSSSEVKMHVVGANQHTARPGWRESGLIEELRLADAVNNPQRCWELWDLMLYDKVVSEPNITLLLETTVFAATVKQGKIVEVAARCDKSEHLYRIRAAMFCDCTGDSRLGLEAGAEMRSGRDARAEFGESLAPETPENRTLGSSILFTSRLYHNPMPFTPPAWARKITKEQLRHRPITSWEYGYWWIEWGGDHEVIADNERIRFELLSIVMGVWDYIKNSGEFPDSRHWAMDWVGMMPGKRGSRRLLGDYLLKQQDLMSSSFPDAVAIGGWAMDGHPPEGFDRPDLPPNTVLHPPEVYDIPLRSLYSRNISNLLMAGRNISASYVAFTSARVMATCAVEGQAIGTAAAQCVETRVTPRQLAADATQIARLRQTLLRDDQTVKGLTNQDALDLARSAGVSASAGRPALLLDGHVRDVPDKKGDPAEVHQWSAPSPAWVELHWDRPRRLRELQITFDSGFKRQLTLTAQESQNVNLLRAPQPETVRDYTVIARDADGREHTLATVKDNFQRLRRHRFDAAEVQSLRIVIQATNGDPLARIFEVRCYA</sequence>
<dbReference type="eggNOG" id="COG1053">
    <property type="taxonomic scope" value="Bacteria"/>
</dbReference>
<gene>
    <name evidence="6" type="ordered locus">Acid_4005</name>
</gene>
<dbReference type="OrthoDB" id="9780658at2"/>
<keyword evidence="3" id="KW-0560">Oxidoreductase</keyword>
<evidence type="ECO:0000256" key="2">
    <source>
        <dbReference type="ARBA" id="ARBA00022723"/>
    </source>
</evidence>
<keyword evidence="2" id="KW-0479">Metal-binding</keyword>
<dbReference type="SUPFAM" id="SSF51905">
    <property type="entry name" value="FAD/NAD(P)-binding domain"/>
    <property type="match status" value="1"/>
</dbReference>
<keyword evidence="4" id="KW-0408">Iron</keyword>
<dbReference type="GO" id="GO:0046872">
    <property type="term" value="F:metal ion binding"/>
    <property type="evidence" value="ECO:0007669"/>
    <property type="project" value="UniProtKB-KW"/>
</dbReference>
<organism evidence="6">
    <name type="scientific">Solibacter usitatus (strain Ellin6076)</name>
    <dbReference type="NCBI Taxonomy" id="234267"/>
    <lineage>
        <taxon>Bacteria</taxon>
        <taxon>Pseudomonadati</taxon>
        <taxon>Acidobacteriota</taxon>
        <taxon>Terriglobia</taxon>
        <taxon>Bryobacterales</taxon>
        <taxon>Solibacteraceae</taxon>
        <taxon>Candidatus Solibacter</taxon>
    </lineage>
</organism>
<dbReference type="Gene3D" id="3.50.50.60">
    <property type="entry name" value="FAD/NAD(P)-binding domain"/>
    <property type="match status" value="1"/>
</dbReference>
<evidence type="ECO:0000256" key="1">
    <source>
        <dbReference type="ARBA" id="ARBA00022485"/>
    </source>
</evidence>
<reference evidence="6" key="1">
    <citation type="submission" date="2006-10" db="EMBL/GenBank/DDBJ databases">
        <title>Complete sequence of Solibacter usitatus Ellin6076.</title>
        <authorList>
            <consortium name="US DOE Joint Genome Institute"/>
            <person name="Copeland A."/>
            <person name="Lucas S."/>
            <person name="Lapidus A."/>
            <person name="Barry K."/>
            <person name="Detter J.C."/>
            <person name="Glavina del Rio T."/>
            <person name="Hammon N."/>
            <person name="Israni S."/>
            <person name="Dalin E."/>
            <person name="Tice H."/>
            <person name="Pitluck S."/>
            <person name="Thompson L.S."/>
            <person name="Brettin T."/>
            <person name="Bruce D."/>
            <person name="Han C."/>
            <person name="Tapia R."/>
            <person name="Gilna P."/>
            <person name="Schmutz J."/>
            <person name="Larimer F."/>
            <person name="Land M."/>
            <person name="Hauser L."/>
            <person name="Kyrpides N."/>
            <person name="Mikhailova N."/>
            <person name="Janssen P.H."/>
            <person name="Kuske C.R."/>
            <person name="Richardson P."/>
        </authorList>
    </citation>
    <scope>NUCLEOTIDE SEQUENCE</scope>
    <source>
        <strain evidence="6">Ellin6076</strain>
    </source>
</reference>
<proteinExistence type="predicted"/>
<dbReference type="PANTHER" id="PTHR43498">
    <property type="entry name" value="FERREDOXIN:COB-COM HETERODISULFIDE REDUCTASE SUBUNIT A"/>
    <property type="match status" value="1"/>
</dbReference>
<dbReference type="AlphaFoldDB" id="Q01ZE3"/>
<accession>Q01ZE3</accession>
<evidence type="ECO:0000256" key="4">
    <source>
        <dbReference type="ARBA" id="ARBA00023004"/>
    </source>
</evidence>
<keyword evidence="5" id="KW-0411">Iron-sulfur</keyword>
<protein>
    <recommendedName>
        <fullName evidence="7">Fumarate reductase/succinate dehydrogenase flavoprotein domain protein</fullName>
    </recommendedName>
</protein>
<dbReference type="InterPro" id="IPR036188">
    <property type="entry name" value="FAD/NAD-bd_sf"/>
</dbReference>
<dbReference type="STRING" id="234267.Acid_4005"/>
<dbReference type="GO" id="GO:0016491">
    <property type="term" value="F:oxidoreductase activity"/>
    <property type="evidence" value="ECO:0007669"/>
    <property type="project" value="UniProtKB-KW"/>
</dbReference>
<keyword evidence="1" id="KW-0004">4Fe-4S</keyword>
<evidence type="ECO:0008006" key="7">
    <source>
        <dbReference type="Google" id="ProtNLM"/>
    </source>
</evidence>
<dbReference type="EMBL" id="CP000473">
    <property type="protein sequence ID" value="ABJ84972.1"/>
    <property type="molecule type" value="Genomic_DNA"/>
</dbReference>
<evidence type="ECO:0000256" key="3">
    <source>
        <dbReference type="ARBA" id="ARBA00023002"/>
    </source>
</evidence>
<dbReference type="HOGENOM" id="CLU_010695_0_0_0"/>
<dbReference type="PANTHER" id="PTHR43498:SF1">
    <property type="entry name" value="COB--COM HETERODISULFIDE REDUCTASE IRON-SULFUR SUBUNIT A"/>
    <property type="match status" value="1"/>
</dbReference>
<dbReference type="Pfam" id="PF12831">
    <property type="entry name" value="FAD_oxidored"/>
    <property type="match status" value="1"/>
</dbReference>
<name>Q01ZE3_SOLUE</name>
<dbReference type="InterPro" id="IPR039650">
    <property type="entry name" value="HdrA-like"/>
</dbReference>
<dbReference type="InParanoid" id="Q01ZE3"/>
<dbReference type="GO" id="GO:0051539">
    <property type="term" value="F:4 iron, 4 sulfur cluster binding"/>
    <property type="evidence" value="ECO:0007669"/>
    <property type="project" value="UniProtKB-KW"/>
</dbReference>
<evidence type="ECO:0000256" key="5">
    <source>
        <dbReference type="ARBA" id="ARBA00023014"/>
    </source>
</evidence>
<evidence type="ECO:0000313" key="6">
    <source>
        <dbReference type="EMBL" id="ABJ84972.1"/>
    </source>
</evidence>
<dbReference type="Gene3D" id="2.60.120.260">
    <property type="entry name" value="Galactose-binding domain-like"/>
    <property type="match status" value="1"/>
</dbReference>
<dbReference type="KEGG" id="sus:Acid_4005"/>